<comment type="similarity">
    <text evidence="1">Belongs to the beclin family.</text>
</comment>
<dbReference type="GeneID" id="20084470"/>
<dbReference type="PANTHER" id="PTHR12768">
    <property type="entry name" value="BECLIN 1"/>
    <property type="match status" value="1"/>
</dbReference>
<dbReference type="Pfam" id="PF04111">
    <property type="entry name" value="APG6"/>
    <property type="match status" value="1"/>
</dbReference>
<dbReference type="GO" id="GO:0043548">
    <property type="term" value="F:phosphatidylinositol 3-kinase binding"/>
    <property type="evidence" value="ECO:0007669"/>
    <property type="project" value="TreeGrafter"/>
</dbReference>
<dbReference type="InterPro" id="IPR007243">
    <property type="entry name" value="Atg6/Beclin"/>
</dbReference>
<dbReference type="GO" id="GO:0000407">
    <property type="term" value="C:phagophore assembly site"/>
    <property type="evidence" value="ECO:0007669"/>
    <property type="project" value="TreeGrafter"/>
</dbReference>
<dbReference type="EMBL" id="KI913965">
    <property type="protein sequence ID" value="ETV99968.1"/>
    <property type="molecule type" value="Genomic_DNA"/>
</dbReference>
<feature type="region of interest" description="Disordered" evidence="2">
    <location>
        <begin position="1"/>
        <end position="27"/>
    </location>
</feature>
<evidence type="ECO:0000256" key="1">
    <source>
        <dbReference type="ARBA" id="ARBA00005965"/>
    </source>
</evidence>
<protein>
    <recommendedName>
        <fullName evidence="3">Atg6 BARA domain-containing protein</fullName>
    </recommendedName>
</protein>
<accession>A0A024U153</accession>
<dbReference type="PANTHER" id="PTHR12768:SF4">
    <property type="entry name" value="BECLIN-1"/>
    <property type="match status" value="1"/>
</dbReference>
<dbReference type="GO" id="GO:0000423">
    <property type="term" value="P:mitophagy"/>
    <property type="evidence" value="ECO:0007669"/>
    <property type="project" value="TreeGrafter"/>
</dbReference>
<dbReference type="eggNOG" id="KOG2751">
    <property type="taxonomic scope" value="Eukaryota"/>
</dbReference>
<dbReference type="GO" id="GO:0030674">
    <property type="term" value="F:protein-macromolecule adaptor activity"/>
    <property type="evidence" value="ECO:0007669"/>
    <property type="project" value="TreeGrafter"/>
</dbReference>
<reference evidence="4" key="1">
    <citation type="submission" date="2013-12" db="EMBL/GenBank/DDBJ databases">
        <title>The Genome Sequence of Aphanomyces invadans NJM9701.</title>
        <authorList>
            <consortium name="The Broad Institute Genomics Platform"/>
            <person name="Russ C."/>
            <person name="Tyler B."/>
            <person name="van West P."/>
            <person name="Dieguez-Uribeondo J."/>
            <person name="Young S.K."/>
            <person name="Zeng Q."/>
            <person name="Gargeya S."/>
            <person name="Fitzgerald M."/>
            <person name="Abouelleil A."/>
            <person name="Alvarado L."/>
            <person name="Chapman S.B."/>
            <person name="Gainer-Dewar J."/>
            <person name="Goldberg J."/>
            <person name="Griggs A."/>
            <person name="Gujja S."/>
            <person name="Hansen M."/>
            <person name="Howarth C."/>
            <person name="Imamovic A."/>
            <person name="Ireland A."/>
            <person name="Larimer J."/>
            <person name="McCowan C."/>
            <person name="Murphy C."/>
            <person name="Pearson M."/>
            <person name="Poon T.W."/>
            <person name="Priest M."/>
            <person name="Roberts A."/>
            <person name="Saif S."/>
            <person name="Shea T."/>
            <person name="Sykes S."/>
            <person name="Wortman J."/>
            <person name="Nusbaum C."/>
            <person name="Birren B."/>
        </authorList>
    </citation>
    <scope>NUCLEOTIDE SEQUENCE [LARGE SCALE GENOMIC DNA]</scope>
    <source>
        <strain evidence="4">NJM9701</strain>
    </source>
</reference>
<organism evidence="4">
    <name type="scientific">Aphanomyces invadans</name>
    <dbReference type="NCBI Taxonomy" id="157072"/>
    <lineage>
        <taxon>Eukaryota</taxon>
        <taxon>Sar</taxon>
        <taxon>Stramenopiles</taxon>
        <taxon>Oomycota</taxon>
        <taxon>Saprolegniomycetes</taxon>
        <taxon>Saprolegniales</taxon>
        <taxon>Verrucalvaceae</taxon>
        <taxon>Aphanomyces</taxon>
    </lineage>
</organism>
<name>A0A024U153_9STRA</name>
<dbReference type="VEuPathDB" id="FungiDB:H310_07420"/>
<dbReference type="GO" id="GO:0034272">
    <property type="term" value="C:phosphatidylinositol 3-kinase complex, class III, type II"/>
    <property type="evidence" value="ECO:0007669"/>
    <property type="project" value="TreeGrafter"/>
</dbReference>
<dbReference type="GO" id="GO:0045324">
    <property type="term" value="P:late endosome to vacuole transport"/>
    <property type="evidence" value="ECO:0007669"/>
    <property type="project" value="TreeGrafter"/>
</dbReference>
<dbReference type="InterPro" id="IPR040455">
    <property type="entry name" value="Atg6_BARA"/>
</dbReference>
<dbReference type="GO" id="GO:0006995">
    <property type="term" value="P:cellular response to nitrogen starvation"/>
    <property type="evidence" value="ECO:0007669"/>
    <property type="project" value="TreeGrafter"/>
</dbReference>
<dbReference type="InterPro" id="IPR038274">
    <property type="entry name" value="Atg6/Beclin_C_sf"/>
</dbReference>
<feature type="compositionally biased region" description="Polar residues" evidence="2">
    <location>
        <begin position="446"/>
        <end position="463"/>
    </location>
</feature>
<feature type="region of interest" description="Disordered" evidence="2">
    <location>
        <begin position="444"/>
        <end position="468"/>
    </location>
</feature>
<feature type="region of interest" description="Disordered" evidence="2">
    <location>
        <begin position="1021"/>
        <end position="1046"/>
    </location>
</feature>
<feature type="region of interest" description="Disordered" evidence="2">
    <location>
        <begin position="89"/>
        <end position="111"/>
    </location>
</feature>
<dbReference type="OrthoDB" id="20368at2759"/>
<feature type="compositionally biased region" description="Polar residues" evidence="2">
    <location>
        <begin position="628"/>
        <end position="658"/>
    </location>
</feature>
<dbReference type="GO" id="GO:0034271">
    <property type="term" value="C:phosphatidylinositol 3-kinase complex, class III, type I"/>
    <property type="evidence" value="ECO:0007669"/>
    <property type="project" value="TreeGrafter"/>
</dbReference>
<feature type="compositionally biased region" description="Polar residues" evidence="2">
    <location>
        <begin position="667"/>
        <end position="679"/>
    </location>
</feature>
<gene>
    <name evidence="4" type="ORF">H310_07420</name>
</gene>
<feature type="compositionally biased region" description="Basic and acidic residues" evidence="2">
    <location>
        <begin position="1"/>
        <end position="11"/>
    </location>
</feature>
<proteinExistence type="inferred from homology"/>
<evidence type="ECO:0000256" key="2">
    <source>
        <dbReference type="SAM" id="MobiDB-lite"/>
    </source>
</evidence>
<feature type="compositionally biased region" description="Basic residues" evidence="2">
    <location>
        <begin position="1021"/>
        <end position="1040"/>
    </location>
</feature>
<sequence>MEPRRSRELEGAAKSTPTYNIGTATPPSFTASAARYQTELEQLASFGCGELPPTELAETAPPSFYSPTVNEKRLQWRLQLLEEIARTKPVPSTTNLPRRHPTTRKNAPESPLTKLRDKRGVLQSRLQAQVMANATTQGSLNIQMGTTVAEPVIRNMHAPGQAMAYTDEIEAHRIATHDLHETLSLPLKTFDQQAVLAGPPDIDMSPQRLDDDELVNEQFSVKAVAYKQLLEMSLIQWRTQPPACDTGATKWAATGSRRYHNARIHATNHNAPRSPLQVTFASSLEDNSRGDLERQFRHSTTASRHLASSTACFTKQSSGTETQQLQRLTPWHYGIERSPQASSEVFKEAFTQTSPTCNAPQTLPPMSAIKNKVLPGDLHERFSVDGVTVPNAVLVHPAEVQDRDATCTQQTGTASSSAATTQLQVTDVSFDGHSELARCIERDEVPSTSSPSDIIPWTQTGETTPMRAHPQNLTAPWTLLETVQYGFKVFDGAASQTNDLIRLDSDASAGRNMHFLRDGAATVMNLPLDNTSMVMVETASFSKLDSATEESFVQQHVDGTTSTTGHGAFQCLKGIFSCKAVPFRDKVCLAKGSPSVAPCGRPREFRQQRNFVPPTSAARQRRRMSEEGNATSSAAATQPLGPSTKTKMKLRSQSTRELVQSARGVRRNTSFSTSGGNLWSHSSHGMRGSSSTNNLVGMTKSAPGKKKVRGNSMFAADSLSMTASTTSSRRYGGSSRHMSLAHTATSSLDSLIEKRRMVAPMVTRTGYTCATCGSSLVVQHPGNDHTAMAGLFHLDVVRNPIEVPTKGKDDGSVANTVNQICVREHVWENQYFSVTESKWGREFVDLVGMAPYSSMELEPLRSLPDPWTIGHTSAWIDEWAPVAAVDDPNDGWKYAVSFNSFLNDVDIDVVPEVEENVKRARRRQLVRHRTIEDTEKGWMGELKNRSLAHSMAKTPLCHPCGLKLQQVLQADLDKLKDEARQYDLYLASLGALSTPHDRPTRSANSNPSAASTALVVPNHSKSYHHHHGQSPYSHHHHPKSWQRSTPEDAITTYGRHSHSRRLHDTATTGTIDLDELSLDELQREEATLQALVHELDAACATTTRNRDLVWQCAMELQGVIQTTFAEAALIHLSHEFTHEERASVGVFGVHVSDMLRCLQRYNVFNDAFHIWHDGSFGTINGLRLGRLPSRPVEWTEINAALGQTTLLLTTVAQRAGMEFSKIVPIARGSYSKIVVVLGKDKKKEYPLYSDGGFLQRQKFNTALKCLLECVEEAGGQAAAEEPSLRFPYKITRGKIGDLSIEVGGNDEQWTRALKYLLTHLKWLLAWVAKRYP</sequence>
<feature type="compositionally biased region" description="Low complexity" evidence="2">
    <location>
        <begin position="680"/>
        <end position="691"/>
    </location>
</feature>
<feature type="domain" description="Atg6 BARA" evidence="3">
    <location>
        <begin position="1158"/>
        <end position="1328"/>
    </location>
</feature>
<evidence type="ECO:0000313" key="4">
    <source>
        <dbReference type="EMBL" id="ETV99968.1"/>
    </source>
</evidence>
<feature type="region of interest" description="Disordered" evidence="2">
    <location>
        <begin position="595"/>
        <end position="708"/>
    </location>
</feature>
<dbReference type="STRING" id="157072.A0A024U153"/>
<dbReference type="GO" id="GO:0000045">
    <property type="term" value="P:autophagosome assembly"/>
    <property type="evidence" value="ECO:0007669"/>
    <property type="project" value="TreeGrafter"/>
</dbReference>
<dbReference type="Gene3D" id="1.10.418.40">
    <property type="entry name" value="Autophagy protein 6/Beclin 1"/>
    <property type="match status" value="1"/>
</dbReference>
<evidence type="ECO:0000259" key="3">
    <source>
        <dbReference type="Pfam" id="PF04111"/>
    </source>
</evidence>
<dbReference type="RefSeq" id="XP_008871386.1">
    <property type="nucleotide sequence ID" value="XM_008873164.1"/>
</dbReference>